<organism evidence="1 2">
    <name type="scientific">Microlunatus endophyticus</name>
    <dbReference type="NCBI Taxonomy" id="1716077"/>
    <lineage>
        <taxon>Bacteria</taxon>
        <taxon>Bacillati</taxon>
        <taxon>Actinomycetota</taxon>
        <taxon>Actinomycetes</taxon>
        <taxon>Propionibacteriales</taxon>
        <taxon>Propionibacteriaceae</taxon>
        <taxon>Microlunatus</taxon>
    </lineage>
</organism>
<gene>
    <name evidence="1" type="ORF">GCM10011575_13660</name>
</gene>
<dbReference type="PANTHER" id="PTHR23404">
    <property type="entry name" value="MOLYBDOPTERIN SYNTHASE RELATED"/>
    <property type="match status" value="1"/>
</dbReference>
<dbReference type="Proteomes" id="UP000613840">
    <property type="component" value="Unassembled WGS sequence"/>
</dbReference>
<dbReference type="CDD" id="cd00756">
    <property type="entry name" value="MoaE"/>
    <property type="match status" value="1"/>
</dbReference>
<protein>
    <submittedName>
        <fullName evidence="1">Molybdopterin biosynthesis protein MoeE</fullName>
    </submittedName>
</protein>
<reference evidence="1" key="2">
    <citation type="submission" date="2020-09" db="EMBL/GenBank/DDBJ databases">
        <authorList>
            <person name="Sun Q."/>
            <person name="Zhou Y."/>
        </authorList>
    </citation>
    <scope>NUCLEOTIDE SEQUENCE</scope>
    <source>
        <strain evidence="1">CGMCC 4.7306</strain>
    </source>
</reference>
<dbReference type="Gene3D" id="3.90.1170.40">
    <property type="entry name" value="Molybdopterin biosynthesis MoaE subunit"/>
    <property type="match status" value="1"/>
</dbReference>
<dbReference type="GO" id="GO:0006777">
    <property type="term" value="P:Mo-molybdopterin cofactor biosynthetic process"/>
    <property type="evidence" value="ECO:0007669"/>
    <property type="project" value="InterPro"/>
</dbReference>
<dbReference type="InterPro" id="IPR036563">
    <property type="entry name" value="MoaE_sf"/>
</dbReference>
<dbReference type="InterPro" id="IPR003448">
    <property type="entry name" value="Mopterin_biosynth_MoaE"/>
</dbReference>
<evidence type="ECO:0000313" key="1">
    <source>
        <dbReference type="EMBL" id="GGL56462.1"/>
    </source>
</evidence>
<name>A0A917S3T1_9ACTN</name>
<dbReference type="AlphaFoldDB" id="A0A917S3T1"/>
<reference evidence="1" key="1">
    <citation type="journal article" date="2014" name="Int. J. Syst. Evol. Microbiol.">
        <title>Complete genome sequence of Corynebacterium casei LMG S-19264T (=DSM 44701T), isolated from a smear-ripened cheese.</title>
        <authorList>
            <consortium name="US DOE Joint Genome Institute (JGI-PGF)"/>
            <person name="Walter F."/>
            <person name="Albersmeier A."/>
            <person name="Kalinowski J."/>
            <person name="Ruckert C."/>
        </authorList>
    </citation>
    <scope>NUCLEOTIDE SEQUENCE</scope>
    <source>
        <strain evidence="1">CGMCC 4.7306</strain>
    </source>
</reference>
<dbReference type="EMBL" id="BMMZ01000002">
    <property type="protein sequence ID" value="GGL56462.1"/>
    <property type="molecule type" value="Genomic_DNA"/>
</dbReference>
<evidence type="ECO:0000313" key="2">
    <source>
        <dbReference type="Proteomes" id="UP000613840"/>
    </source>
</evidence>
<accession>A0A917S3T1</accession>
<comment type="caution">
    <text evidence="1">The sequence shown here is derived from an EMBL/GenBank/DDBJ whole genome shotgun (WGS) entry which is preliminary data.</text>
</comment>
<dbReference type="RefSeq" id="WP_188894377.1">
    <property type="nucleotide sequence ID" value="NZ_BMMZ01000002.1"/>
</dbReference>
<sequence length="156" mass="16553">MQQKVRAARLLDEPLSVDRVVAAVTDPAVGGIVTFIGAVRDHDRPTLQDSGTLQDPDPGERGVVALDYTAHPSAADRLVEVAERAAAVEGVHAVAVEHRIGHLEVGDLAVVIAVGAAHRAEAFASCRQLIDELKSGVPIWKEQTFLDGVSEWVGLP</sequence>
<keyword evidence="2" id="KW-1185">Reference proteome</keyword>
<proteinExistence type="predicted"/>
<dbReference type="Pfam" id="PF02391">
    <property type="entry name" value="MoaE"/>
    <property type="match status" value="1"/>
</dbReference>
<dbReference type="SUPFAM" id="SSF54690">
    <property type="entry name" value="Molybdopterin synthase subunit MoaE"/>
    <property type="match status" value="1"/>
</dbReference>